<dbReference type="SMART" id="SM00066">
    <property type="entry name" value="GAL4"/>
    <property type="match status" value="1"/>
</dbReference>
<keyword evidence="6" id="KW-1185">Reference proteome</keyword>
<dbReference type="PANTHER" id="PTHR37534">
    <property type="entry name" value="TRANSCRIPTIONAL ACTIVATOR PROTEIN UGA3"/>
    <property type="match status" value="1"/>
</dbReference>
<dbReference type="GO" id="GO:0005634">
    <property type="term" value="C:nucleus"/>
    <property type="evidence" value="ECO:0007669"/>
    <property type="project" value="UniProtKB-SubCell"/>
</dbReference>
<dbReference type="InterPro" id="IPR021858">
    <property type="entry name" value="Fun_TF"/>
</dbReference>
<feature type="region of interest" description="Disordered" evidence="3">
    <location>
        <begin position="288"/>
        <end position="381"/>
    </location>
</feature>
<evidence type="ECO:0000256" key="2">
    <source>
        <dbReference type="ARBA" id="ARBA00023242"/>
    </source>
</evidence>
<dbReference type="InterPro" id="IPR001138">
    <property type="entry name" value="Zn2Cys6_DnaBD"/>
</dbReference>
<evidence type="ECO:0000259" key="4">
    <source>
        <dbReference type="PROSITE" id="PS50048"/>
    </source>
</evidence>
<feature type="compositionally biased region" description="Polar residues" evidence="3">
    <location>
        <begin position="337"/>
        <end position="350"/>
    </location>
</feature>
<name>R9P2I6_PSEHS</name>
<dbReference type="STRING" id="1305764.R9P2I6"/>
<protein>
    <recommendedName>
        <fullName evidence="4">Zn(2)-C6 fungal-type domain-containing protein</fullName>
    </recommendedName>
</protein>
<dbReference type="GO" id="GO:0000981">
    <property type="term" value="F:DNA-binding transcription factor activity, RNA polymerase II-specific"/>
    <property type="evidence" value="ECO:0007669"/>
    <property type="project" value="InterPro"/>
</dbReference>
<dbReference type="OrthoDB" id="5419315at2759"/>
<accession>R9P2I6</accession>
<feature type="compositionally biased region" description="Polar residues" evidence="3">
    <location>
        <begin position="572"/>
        <end position="613"/>
    </location>
</feature>
<comment type="subcellular location">
    <subcellularLocation>
        <location evidence="1">Nucleus</location>
    </subcellularLocation>
</comment>
<dbReference type="RefSeq" id="XP_012189004.1">
    <property type="nucleotide sequence ID" value="XM_012333614.1"/>
</dbReference>
<feature type="compositionally biased region" description="Polar residues" evidence="3">
    <location>
        <begin position="292"/>
        <end position="314"/>
    </location>
</feature>
<dbReference type="PANTHER" id="PTHR37534:SF46">
    <property type="entry name" value="ZN(II)2CYS6 TRANSCRIPTION FACTOR (EUROFUNG)"/>
    <property type="match status" value="1"/>
</dbReference>
<dbReference type="PROSITE" id="PS50048">
    <property type="entry name" value="ZN2_CY6_FUNGAL_2"/>
    <property type="match status" value="1"/>
</dbReference>
<feature type="compositionally biased region" description="Acidic residues" evidence="3">
    <location>
        <begin position="514"/>
        <end position="524"/>
    </location>
</feature>
<evidence type="ECO:0000313" key="5">
    <source>
        <dbReference type="EMBL" id="GAC95417.1"/>
    </source>
</evidence>
<feature type="compositionally biased region" description="Low complexity" evidence="3">
    <location>
        <begin position="316"/>
        <end position="336"/>
    </location>
</feature>
<feature type="compositionally biased region" description="Low complexity" evidence="3">
    <location>
        <begin position="942"/>
        <end position="958"/>
    </location>
</feature>
<dbReference type="GeneID" id="24108283"/>
<gene>
    <name evidence="5" type="ORF">PHSY_002993</name>
</gene>
<sequence length="1048" mass="113190">MAQAIDAAGPSSPTAPRTRKPGEVRSRSGCLTCKQRRKKCDEDFRIRQNGATSCNRCADRGIHCEQSTSATPQRSAHQQRPSPYPAPGATPSSSSKLPSRAARGPSSTAHAQHSDILSTTSNPAAPIGTPTGAYAAALDPSLAWSGSAHFPMQSFSQSQLQHVGAFPGLQNPAVASQLAWMSQNPAMMNRTTVRYNRPNIWPASASTSGADPTNTAAVQNAAGNLPAQNNAVDMNALFNMLNNTSTAGPVAAGTGQWNQAYPESMDNIMLDDFVSELMSLTGPLVGGEAASTVPQTASNTPSAGAQRTSPSEAQSAPRAAQEPSGAAASSAAGAQRNVETVTAANTTPRSKQAGLDDSAALPAKDLKAGNGKPTLPGRTSNRYRKLLDSDAIESLLSKYSPIYERFWHATLMLLSNKKRQAAVDYLMSVVRSNKACRASVVVVCLAYHELVQRIRKGAQKSAGSGRQSQRDTTGAPPSWTTTAIDAVENGKKAEAGPQDGMSNTMMNLFPRESGDDDEDDEDDDRSIRSDVAEDSNDESMPPSRGEDWADSEDEPQEEISTISRHGPGDRSFASTGSKHASDRYGSTSFSRQASTTSRSPHASNRPSLTGKLSTVKDNIQEMDDPSRDAFHGQKVEEHTVELWFDIARAELERSREELTLDQELCAIINLRWACLCFAGAERARQLTEELGRVMQREGIDMDHAVEEEKKGSFVSVMLLTAVYTDVLDTVSDRGKRTHVTLRGDGPPAKLKRASDVTGGEAATGKTEPFFGRVSLISLEMLTCFKTISDLSADVWGPSTPGRTKPSRPTEQEVAERSRQIERKVMSLPPWSDPNTSSSLRVRAFALQEIWRQTARLYLLQAVHRRGPLFPELQSILHEIIRLAKMVKVQSFTAVAPVGVTTTVSRANAPPNYVGGLTSEDGFGEVRDANHPDPYVNATYGLPSPSDPASPSASDSGDGATNGPVPFQMWLDVASWEMCTVWFLCCTVALTRADRQFCIHHLESSGLERANRDNIQVIRDYWSKQDSTGCTVDWFDFVKGCGRSVVFAF</sequence>
<dbReference type="SUPFAM" id="SSF57701">
    <property type="entry name" value="Zn2/Cys6 DNA-binding domain"/>
    <property type="match status" value="1"/>
</dbReference>
<dbReference type="AlphaFoldDB" id="R9P2I6"/>
<dbReference type="GO" id="GO:0008270">
    <property type="term" value="F:zinc ion binding"/>
    <property type="evidence" value="ECO:0007669"/>
    <property type="project" value="InterPro"/>
</dbReference>
<evidence type="ECO:0000313" key="6">
    <source>
        <dbReference type="Proteomes" id="UP000014071"/>
    </source>
</evidence>
<feature type="region of interest" description="Disordered" evidence="3">
    <location>
        <begin position="66"/>
        <end position="124"/>
    </location>
</feature>
<feature type="region of interest" description="Disordered" evidence="3">
    <location>
        <begin position="1"/>
        <end position="29"/>
    </location>
</feature>
<feature type="region of interest" description="Disordered" evidence="3">
    <location>
        <begin position="933"/>
        <end position="958"/>
    </location>
</feature>
<keyword evidence="2" id="KW-0539">Nucleus</keyword>
<evidence type="ECO:0000256" key="1">
    <source>
        <dbReference type="ARBA" id="ARBA00004123"/>
    </source>
</evidence>
<dbReference type="Proteomes" id="UP000014071">
    <property type="component" value="Unassembled WGS sequence"/>
</dbReference>
<dbReference type="EMBL" id="DF238795">
    <property type="protein sequence ID" value="GAC95417.1"/>
    <property type="molecule type" value="Genomic_DNA"/>
</dbReference>
<feature type="compositionally biased region" description="Polar residues" evidence="3">
    <location>
        <begin position="105"/>
        <end position="123"/>
    </location>
</feature>
<dbReference type="eggNOG" id="ENOG502SM8S">
    <property type="taxonomic scope" value="Eukaryota"/>
</dbReference>
<proteinExistence type="predicted"/>
<dbReference type="CDD" id="cd00067">
    <property type="entry name" value="GAL4"/>
    <property type="match status" value="1"/>
</dbReference>
<feature type="domain" description="Zn(2)-C6 fungal-type" evidence="4">
    <location>
        <begin position="29"/>
        <end position="64"/>
    </location>
</feature>
<reference evidence="6" key="1">
    <citation type="journal article" date="2013" name="Genome Announc.">
        <title>Draft genome sequence of the basidiomycetous yeast-like fungus Pseudozyma hubeiensis SY62, which produces an abundant amount of the biosurfactant mannosylerythritol lipids.</title>
        <authorList>
            <person name="Konishi M."/>
            <person name="Hatada Y."/>
            <person name="Horiuchi J."/>
        </authorList>
    </citation>
    <scope>NUCLEOTIDE SEQUENCE [LARGE SCALE GENOMIC DNA]</scope>
    <source>
        <strain evidence="6">SY62</strain>
    </source>
</reference>
<dbReference type="HOGENOM" id="CLU_010391_0_0_1"/>
<feature type="compositionally biased region" description="Polar residues" evidence="3">
    <location>
        <begin position="66"/>
        <end position="81"/>
    </location>
</feature>
<dbReference type="Pfam" id="PF11951">
    <property type="entry name" value="Fungal_trans_2"/>
    <property type="match status" value="1"/>
</dbReference>
<feature type="region of interest" description="Disordered" evidence="3">
    <location>
        <begin position="458"/>
        <end position="613"/>
    </location>
</feature>
<dbReference type="InterPro" id="IPR036864">
    <property type="entry name" value="Zn2-C6_fun-type_DNA-bd_sf"/>
</dbReference>
<feature type="compositionally biased region" description="Polar residues" evidence="3">
    <location>
        <begin position="461"/>
        <end position="472"/>
    </location>
</feature>
<feature type="compositionally biased region" description="Acidic residues" evidence="3">
    <location>
        <begin position="548"/>
        <end position="557"/>
    </location>
</feature>
<feature type="region of interest" description="Disordered" evidence="3">
    <location>
        <begin position="737"/>
        <end position="762"/>
    </location>
</feature>
<evidence type="ECO:0000256" key="3">
    <source>
        <dbReference type="SAM" id="MobiDB-lite"/>
    </source>
</evidence>
<organism evidence="5 6">
    <name type="scientific">Pseudozyma hubeiensis (strain SY62)</name>
    <name type="common">Yeast</name>
    <dbReference type="NCBI Taxonomy" id="1305764"/>
    <lineage>
        <taxon>Eukaryota</taxon>
        <taxon>Fungi</taxon>
        <taxon>Dikarya</taxon>
        <taxon>Basidiomycota</taxon>
        <taxon>Ustilaginomycotina</taxon>
        <taxon>Ustilaginomycetes</taxon>
        <taxon>Ustilaginales</taxon>
        <taxon>Ustilaginaceae</taxon>
        <taxon>Pseudozyma</taxon>
    </lineage>
</organism>